<sequence length="138" mass="14095">MVESTWAASRVEPNGSPIREPPRHHPAVLTSSGTSSRPEAVVETARIGTTVPLGNRAERGRSGTTTDSARVAAGAVEAPGVFDPDETGVEGRGVLAVDSPPSVADQTTAPATRAARAVAAIVAESRGGGWARVRRCAC</sequence>
<protein>
    <submittedName>
        <fullName evidence="2">Uncharacterized protein</fullName>
    </submittedName>
</protein>
<evidence type="ECO:0000313" key="2">
    <source>
        <dbReference type="EMBL" id="CUR60157.1"/>
    </source>
</evidence>
<proteinExistence type="predicted"/>
<name>A0A2P2CDX9_9ZZZZ</name>
<accession>A0A2P2CDX9</accession>
<evidence type="ECO:0000256" key="1">
    <source>
        <dbReference type="SAM" id="MobiDB-lite"/>
    </source>
</evidence>
<gene>
    <name evidence="2" type="ORF">NOCA270108</name>
</gene>
<reference evidence="2" key="1">
    <citation type="submission" date="2015-08" db="EMBL/GenBank/DDBJ databases">
        <authorList>
            <person name="Babu N.S."/>
            <person name="Beckwith C.J."/>
            <person name="Beseler K.G."/>
            <person name="Brison A."/>
            <person name="Carone J.V."/>
            <person name="Caskin T.P."/>
            <person name="Diamond M."/>
            <person name="Durham M.E."/>
            <person name="Foxe J.M."/>
            <person name="Go M."/>
            <person name="Henderson B.A."/>
            <person name="Jones I.B."/>
            <person name="McGettigan J.A."/>
            <person name="Micheletti S.J."/>
            <person name="Nasrallah M.E."/>
            <person name="Ortiz D."/>
            <person name="Piller C.R."/>
            <person name="Privatt S.R."/>
            <person name="Schneider S.L."/>
            <person name="Sharp S."/>
            <person name="Smith T.C."/>
            <person name="Stanton J.D."/>
            <person name="Ullery H.E."/>
            <person name="Wilson R.J."/>
            <person name="Serrano M.G."/>
            <person name="Buck G."/>
            <person name="Lee V."/>
            <person name="Wang Y."/>
            <person name="Carvalho R."/>
            <person name="Voegtly L."/>
            <person name="Shi R."/>
            <person name="Duckworth R."/>
            <person name="Johnson A."/>
            <person name="Loviza R."/>
            <person name="Walstead R."/>
            <person name="Shah Z."/>
            <person name="Kiflezghi M."/>
            <person name="Wade K."/>
            <person name="Ball S.L."/>
            <person name="Bradley K.W."/>
            <person name="Asai D.J."/>
            <person name="Bowman C.A."/>
            <person name="Russell D.A."/>
            <person name="Pope W.H."/>
            <person name="Jacobs-Sera D."/>
            <person name="Hendrix R.W."/>
            <person name="Hatfull G.F."/>
        </authorList>
    </citation>
    <scope>NUCLEOTIDE SEQUENCE</scope>
</reference>
<organism evidence="2">
    <name type="scientific">metagenome</name>
    <dbReference type="NCBI Taxonomy" id="256318"/>
    <lineage>
        <taxon>unclassified sequences</taxon>
        <taxon>metagenomes</taxon>
    </lineage>
</organism>
<dbReference type="EMBL" id="CZKA01000067">
    <property type="protein sequence ID" value="CUR60157.1"/>
    <property type="molecule type" value="Genomic_DNA"/>
</dbReference>
<dbReference type="AlphaFoldDB" id="A0A2P2CDX9"/>
<feature type="region of interest" description="Disordered" evidence="1">
    <location>
        <begin position="1"/>
        <end position="40"/>
    </location>
</feature>